<comment type="caution">
    <text evidence="1">The sequence shown here is derived from an EMBL/GenBank/DDBJ whole genome shotgun (WGS) entry which is preliminary data.</text>
</comment>
<evidence type="ECO:0000313" key="2">
    <source>
        <dbReference type="Proteomes" id="UP000014480"/>
    </source>
</evidence>
<keyword evidence="2" id="KW-1185">Reference proteome</keyword>
<sequence length="105" mass="11990">MIHHGRLKYGYTTTKESLTEERIRTVPTLRHGDSTKRLSCVSTETQAYRKLQIFYPRARAAQKEMNTQETSDEMVGDSVNYHFMMKTDGGRNGIGISRSSKTSQV</sequence>
<gene>
    <name evidence="1" type="ORF">Cob_v006044</name>
</gene>
<dbReference type="Proteomes" id="UP000014480">
    <property type="component" value="Unassembled WGS sequence"/>
</dbReference>
<proteinExistence type="predicted"/>
<evidence type="ECO:0000313" key="1">
    <source>
        <dbReference type="EMBL" id="TDZ21121.1"/>
    </source>
</evidence>
<reference evidence="2" key="2">
    <citation type="journal article" date="2019" name="Mol. Plant Microbe Interact.">
        <title>Genome sequence resources for four phytopathogenic fungi from the Colletotrichum orbiculare species complex.</title>
        <authorList>
            <person name="Gan P."/>
            <person name="Tsushima A."/>
            <person name="Narusaka M."/>
            <person name="Narusaka Y."/>
            <person name="Takano Y."/>
            <person name="Kubo Y."/>
            <person name="Shirasu K."/>
        </authorList>
    </citation>
    <scope>GENOME REANNOTATION</scope>
    <source>
        <strain evidence="2">104-T / ATCC 96160 / CBS 514.97 / LARS 414 / MAFF 240422</strain>
    </source>
</reference>
<reference evidence="2" key="1">
    <citation type="journal article" date="2013" name="New Phytol.">
        <title>Comparative genomic and transcriptomic analyses reveal the hemibiotrophic stage shift of Colletotrichum fungi.</title>
        <authorList>
            <person name="Gan P."/>
            <person name="Ikeda K."/>
            <person name="Irieda H."/>
            <person name="Narusaka M."/>
            <person name="O'Connell R.J."/>
            <person name="Narusaka Y."/>
            <person name="Takano Y."/>
            <person name="Kubo Y."/>
            <person name="Shirasu K."/>
        </authorList>
    </citation>
    <scope>NUCLEOTIDE SEQUENCE [LARGE SCALE GENOMIC DNA]</scope>
    <source>
        <strain evidence="2">104-T / ATCC 96160 / CBS 514.97 / LARS 414 / MAFF 240422</strain>
    </source>
</reference>
<name>A0A484FTU0_COLOR</name>
<protein>
    <submittedName>
        <fullName evidence="1">Uncharacterized protein</fullName>
    </submittedName>
</protein>
<organism evidence="1 2">
    <name type="scientific">Colletotrichum orbiculare (strain 104-T / ATCC 96160 / CBS 514.97 / LARS 414 / MAFF 240422)</name>
    <name type="common">Cucumber anthracnose fungus</name>
    <name type="synonym">Colletotrichum lagenarium</name>
    <dbReference type="NCBI Taxonomy" id="1213857"/>
    <lineage>
        <taxon>Eukaryota</taxon>
        <taxon>Fungi</taxon>
        <taxon>Dikarya</taxon>
        <taxon>Ascomycota</taxon>
        <taxon>Pezizomycotina</taxon>
        <taxon>Sordariomycetes</taxon>
        <taxon>Hypocreomycetidae</taxon>
        <taxon>Glomerellales</taxon>
        <taxon>Glomerellaceae</taxon>
        <taxon>Colletotrichum</taxon>
        <taxon>Colletotrichum orbiculare species complex</taxon>
    </lineage>
</organism>
<dbReference type="AlphaFoldDB" id="A0A484FTU0"/>
<accession>A0A484FTU0</accession>
<dbReference type="EMBL" id="AMCV02000015">
    <property type="protein sequence ID" value="TDZ21121.1"/>
    <property type="molecule type" value="Genomic_DNA"/>
</dbReference>